<protein>
    <submittedName>
        <fullName evidence="2">Acyl-CoA synthetase</fullName>
    </submittedName>
</protein>
<dbReference type="STRING" id="1280947.HY30_02080"/>
<dbReference type="InterPro" id="IPR042099">
    <property type="entry name" value="ANL_N_sf"/>
</dbReference>
<dbReference type="EMBL" id="AWFG01000001">
    <property type="protein sequence ID" value="KCZ61152.1"/>
    <property type="molecule type" value="Genomic_DNA"/>
</dbReference>
<sequence>MAEGQTLPPFRLLPMKAPDIQMTRAEGGVIYVTPRQAPGDRPRTIPHCLDERAAEHPDRPFLREKDPATGEWQTLTYGEAKSITDGLAQAFLDMGAGPDAPVMILSGNSTRAAMVILAAQKIGAPAAPISVPYSLMSTDHEKLKHCFGAVKPAIIFAEQYEPFRKAISALNAGACHIFSADPAGENSVRHYDDLVATEPTDAVASAMARLDDASIAKYLFTSGSTGLPKPVPTTQGAMCAMIGGQEGLRDDARDPEYNPDLIPNVLDWLPWNHISGSNVNFNGAIWNGATFWIDDGKPTPALFQRTIDNIRDCSPSSFGTAPIALAMLADAMEADDALLAAFFKNMRSIGYGGATLSDDLYDRLQALAIKATGRRIPIITMYGATETQGITVVHWEAERVGLIGLPLPGMTLKLVPNGAKLEVRVKGPSVMSGYLDSPKKNAEVFDEEGYYCLGDAVTFVDEDHPEKGLVFDGRVGEDFKLSSGTWVSVGTLRPDFVAACSPLIFDAVIAGQDKDYAAVMVWPSQAVMEQYVKVAGGDRERALKTFTDELAHKAKAFNAGEPGSSRRLKRLLVLTEPPSIDAGEITDKGYVNQRLVIDRRADLVSRIYSDPLADGVVQL</sequence>
<dbReference type="OrthoDB" id="9803968at2"/>
<dbReference type="NCBIfam" id="NF009232">
    <property type="entry name" value="PRK12582.1"/>
    <property type="match status" value="1"/>
</dbReference>
<evidence type="ECO:0000259" key="1">
    <source>
        <dbReference type="Pfam" id="PF00501"/>
    </source>
</evidence>
<dbReference type="RefSeq" id="WP_034736338.1">
    <property type="nucleotide sequence ID" value="NZ_AWFG01000001.1"/>
</dbReference>
<dbReference type="GO" id="GO:0016405">
    <property type="term" value="F:CoA-ligase activity"/>
    <property type="evidence" value="ECO:0007669"/>
    <property type="project" value="TreeGrafter"/>
</dbReference>
<evidence type="ECO:0000313" key="3">
    <source>
        <dbReference type="Proteomes" id="UP000027190"/>
    </source>
</evidence>
<dbReference type="SUPFAM" id="SSF56801">
    <property type="entry name" value="Acetyl-CoA synthetase-like"/>
    <property type="match status" value="1"/>
</dbReference>
<dbReference type="Pfam" id="PF00501">
    <property type="entry name" value="AMP-binding"/>
    <property type="match status" value="1"/>
</dbReference>
<comment type="caution">
    <text evidence="2">The sequence shown here is derived from an EMBL/GenBank/DDBJ whole genome shotgun (WGS) entry which is preliminary data.</text>
</comment>
<evidence type="ECO:0000313" key="2">
    <source>
        <dbReference type="EMBL" id="KCZ61152.1"/>
    </source>
</evidence>
<dbReference type="InterPro" id="IPR000873">
    <property type="entry name" value="AMP-dep_synth/lig_dom"/>
</dbReference>
<gene>
    <name evidence="2" type="ORF">HY30_02080</name>
</gene>
<proteinExistence type="predicted"/>
<dbReference type="InterPro" id="IPR020845">
    <property type="entry name" value="AMP-binding_CS"/>
</dbReference>
<organism evidence="2 3">
    <name type="scientific">Hyphomonas chukchiensis</name>
    <dbReference type="NCBI Taxonomy" id="1280947"/>
    <lineage>
        <taxon>Bacteria</taxon>
        <taxon>Pseudomonadati</taxon>
        <taxon>Pseudomonadota</taxon>
        <taxon>Alphaproteobacteria</taxon>
        <taxon>Hyphomonadales</taxon>
        <taxon>Hyphomonadaceae</taxon>
        <taxon>Hyphomonas</taxon>
    </lineage>
</organism>
<accession>A0A062UTL7</accession>
<dbReference type="Proteomes" id="UP000027190">
    <property type="component" value="Unassembled WGS sequence"/>
</dbReference>
<feature type="domain" description="AMP-dependent synthetase/ligase" evidence="1">
    <location>
        <begin position="49"/>
        <end position="435"/>
    </location>
</feature>
<keyword evidence="3" id="KW-1185">Reference proteome</keyword>
<reference evidence="2 3" key="1">
    <citation type="journal article" date="2014" name="Antonie Van Leeuwenhoek">
        <title>Hyphomonas beringensis sp. nov. and Hyphomonas chukchiensis sp. nov., isolated from surface seawater of the Bering Sea and Chukchi Sea.</title>
        <authorList>
            <person name="Li C."/>
            <person name="Lai Q."/>
            <person name="Li G."/>
            <person name="Dong C."/>
            <person name="Wang J."/>
            <person name="Liao Y."/>
            <person name="Shao Z."/>
        </authorList>
    </citation>
    <scope>NUCLEOTIDE SEQUENCE [LARGE SCALE GENOMIC DNA]</scope>
    <source>
        <strain evidence="2 3">BH-BN04-4</strain>
    </source>
</reference>
<dbReference type="PROSITE" id="PS00455">
    <property type="entry name" value="AMP_BINDING"/>
    <property type="match status" value="1"/>
</dbReference>
<dbReference type="PANTHER" id="PTHR24096:SF420">
    <property type="entry name" value="LONG-CHAIN-FATTY-ACID--COA LIGASE-RELATED"/>
    <property type="match status" value="1"/>
</dbReference>
<dbReference type="AlphaFoldDB" id="A0A062UTL7"/>
<dbReference type="eggNOG" id="COG0318">
    <property type="taxonomic scope" value="Bacteria"/>
</dbReference>
<dbReference type="PATRIC" id="fig|1280947.3.peg.410"/>
<dbReference type="Pfam" id="PF23562">
    <property type="entry name" value="AMP-binding_C_3"/>
    <property type="match status" value="1"/>
</dbReference>
<name>A0A062UTL7_9PROT</name>
<dbReference type="Gene3D" id="3.40.50.12780">
    <property type="entry name" value="N-terminal domain of ligase-like"/>
    <property type="match status" value="1"/>
</dbReference>
<dbReference type="PANTHER" id="PTHR24096">
    <property type="entry name" value="LONG-CHAIN-FATTY-ACID--COA LIGASE"/>
    <property type="match status" value="1"/>
</dbReference>